<feature type="transmembrane region" description="Helical" evidence="6">
    <location>
        <begin position="199"/>
        <end position="219"/>
    </location>
</feature>
<keyword evidence="5 6" id="KW-0472">Membrane</keyword>
<organism evidence="8 9">
    <name type="scientific">Mesoterricola sediminis</name>
    <dbReference type="NCBI Taxonomy" id="2927980"/>
    <lineage>
        <taxon>Bacteria</taxon>
        <taxon>Pseudomonadati</taxon>
        <taxon>Acidobacteriota</taxon>
        <taxon>Holophagae</taxon>
        <taxon>Holophagales</taxon>
        <taxon>Holophagaceae</taxon>
        <taxon>Mesoterricola</taxon>
    </lineage>
</organism>
<sequence>MAYLLAASLLWALSFGLMPRVAPLGPAFVAAVRSLLALAVFLPLARPRGLGLRAGAALAGLGAVQFGLMYVFYTAGFRYLQGSEAALFTVFTPLLVALAGDALDRTWSWRVLGVAALAAAGTAVCLGAKVRDHGILVGFLLIQASNACFALGQVGYRRLARDLGRPDRELMGLLYAGAALVTLALALPGLGAVPRPTPAQVAILAYLGLAASGLGFFLFNAGARRTNVGTLAVFNNAKIPLAILAAALVFGERVAWLRLAAGGSLIAGALLLAGRTRPGAQRK</sequence>
<proteinExistence type="inferred from homology"/>
<feature type="transmembrane region" description="Helical" evidence="6">
    <location>
        <begin position="256"/>
        <end position="274"/>
    </location>
</feature>
<protein>
    <submittedName>
        <fullName evidence="8">Membrane protein</fullName>
    </submittedName>
</protein>
<dbReference type="EMBL" id="AP027081">
    <property type="protein sequence ID" value="BDU75549.1"/>
    <property type="molecule type" value="Genomic_DNA"/>
</dbReference>
<feature type="transmembrane region" description="Helical" evidence="6">
    <location>
        <begin position="135"/>
        <end position="152"/>
    </location>
</feature>
<dbReference type="GO" id="GO:0016020">
    <property type="term" value="C:membrane"/>
    <property type="evidence" value="ECO:0007669"/>
    <property type="project" value="UniProtKB-SubCell"/>
</dbReference>
<dbReference type="Proteomes" id="UP001228113">
    <property type="component" value="Chromosome"/>
</dbReference>
<dbReference type="Pfam" id="PF00892">
    <property type="entry name" value="EamA"/>
    <property type="match status" value="2"/>
</dbReference>
<dbReference type="SUPFAM" id="SSF103481">
    <property type="entry name" value="Multidrug resistance efflux transporter EmrE"/>
    <property type="match status" value="1"/>
</dbReference>
<evidence type="ECO:0000256" key="2">
    <source>
        <dbReference type="ARBA" id="ARBA00007362"/>
    </source>
</evidence>
<feature type="transmembrane region" description="Helical" evidence="6">
    <location>
        <begin position="79"/>
        <end position="99"/>
    </location>
</feature>
<dbReference type="PANTHER" id="PTHR32322">
    <property type="entry name" value="INNER MEMBRANE TRANSPORTER"/>
    <property type="match status" value="1"/>
</dbReference>
<gene>
    <name evidence="8" type="primary">yigM</name>
    <name evidence="8" type="ORF">METESE_05070</name>
</gene>
<comment type="similarity">
    <text evidence="2">Belongs to the EamA transporter family.</text>
</comment>
<feature type="transmembrane region" description="Helical" evidence="6">
    <location>
        <begin position="26"/>
        <end position="45"/>
    </location>
</feature>
<feature type="transmembrane region" description="Helical" evidence="6">
    <location>
        <begin position="231"/>
        <end position="250"/>
    </location>
</feature>
<dbReference type="RefSeq" id="WP_243334276.1">
    <property type="nucleotide sequence ID" value="NZ_AP027081.1"/>
</dbReference>
<dbReference type="PANTHER" id="PTHR32322:SF2">
    <property type="entry name" value="EAMA DOMAIN-CONTAINING PROTEIN"/>
    <property type="match status" value="1"/>
</dbReference>
<keyword evidence="9" id="KW-1185">Reference proteome</keyword>
<comment type="subcellular location">
    <subcellularLocation>
        <location evidence="1">Membrane</location>
        <topology evidence="1">Multi-pass membrane protein</topology>
    </subcellularLocation>
</comment>
<feature type="domain" description="EamA" evidence="7">
    <location>
        <begin position="3"/>
        <end position="124"/>
    </location>
</feature>
<dbReference type="InterPro" id="IPR037185">
    <property type="entry name" value="EmrE-like"/>
</dbReference>
<evidence type="ECO:0000259" key="7">
    <source>
        <dbReference type="Pfam" id="PF00892"/>
    </source>
</evidence>
<reference evidence="8" key="1">
    <citation type="journal article" date="2023" name="Int. J. Syst. Evol. Microbiol.">
        <title>Mesoterricola silvestris gen. nov., sp. nov., Mesoterricola sediminis sp. nov., Geothrix oryzae sp. nov., Geothrix edaphica sp. nov., Geothrix rubra sp. nov., and Geothrix limicola sp. nov., six novel members of Acidobacteriota isolated from soils.</title>
        <authorList>
            <person name="Itoh H."/>
            <person name="Sugisawa Y."/>
            <person name="Mise K."/>
            <person name="Xu Z."/>
            <person name="Kuniyasu M."/>
            <person name="Ushijima N."/>
            <person name="Kawano K."/>
            <person name="Kobayashi E."/>
            <person name="Shiratori Y."/>
            <person name="Masuda Y."/>
            <person name="Senoo K."/>
        </authorList>
    </citation>
    <scope>NUCLEOTIDE SEQUENCE</scope>
    <source>
        <strain evidence="8">W786</strain>
    </source>
</reference>
<dbReference type="KEGG" id="msea:METESE_05070"/>
<evidence type="ECO:0000256" key="5">
    <source>
        <dbReference type="ARBA" id="ARBA00023136"/>
    </source>
</evidence>
<dbReference type="AlphaFoldDB" id="A0AA48GQ72"/>
<keyword evidence="4 6" id="KW-1133">Transmembrane helix</keyword>
<keyword evidence="3 6" id="KW-0812">Transmembrane</keyword>
<evidence type="ECO:0000256" key="3">
    <source>
        <dbReference type="ARBA" id="ARBA00022692"/>
    </source>
</evidence>
<feature type="transmembrane region" description="Helical" evidence="6">
    <location>
        <begin position="52"/>
        <end position="73"/>
    </location>
</feature>
<dbReference type="InterPro" id="IPR000620">
    <property type="entry name" value="EamA_dom"/>
</dbReference>
<feature type="transmembrane region" description="Helical" evidence="6">
    <location>
        <begin position="111"/>
        <end position="129"/>
    </location>
</feature>
<evidence type="ECO:0000256" key="4">
    <source>
        <dbReference type="ARBA" id="ARBA00022989"/>
    </source>
</evidence>
<evidence type="ECO:0000256" key="1">
    <source>
        <dbReference type="ARBA" id="ARBA00004141"/>
    </source>
</evidence>
<accession>A0AA48GQ72</accession>
<evidence type="ECO:0000256" key="6">
    <source>
        <dbReference type="SAM" id="Phobius"/>
    </source>
</evidence>
<feature type="transmembrane region" description="Helical" evidence="6">
    <location>
        <begin position="173"/>
        <end position="193"/>
    </location>
</feature>
<dbReference type="InterPro" id="IPR050638">
    <property type="entry name" value="AA-Vitamin_Transporters"/>
</dbReference>
<feature type="domain" description="EamA" evidence="7">
    <location>
        <begin position="138"/>
        <end position="272"/>
    </location>
</feature>
<name>A0AA48GQ72_9BACT</name>
<evidence type="ECO:0000313" key="8">
    <source>
        <dbReference type="EMBL" id="BDU75549.1"/>
    </source>
</evidence>
<evidence type="ECO:0000313" key="9">
    <source>
        <dbReference type="Proteomes" id="UP001228113"/>
    </source>
</evidence>